<evidence type="ECO:0000313" key="2">
    <source>
        <dbReference type="Proteomes" id="UP000193944"/>
    </source>
</evidence>
<sequence>MNKDENEYHNNHSIKLIDKFMKRSHINILKNNLLLLNDKIIEFISITYTLEELEELEKLGKKCIYTLEKLVELGKKCTYTLEELGKIDLVSIAYTLEELSKIDKN</sequence>
<reference evidence="1 2" key="2">
    <citation type="submission" date="2016-08" db="EMBL/GenBank/DDBJ databases">
        <title>Pervasive Adenine N6-methylation of Active Genes in Fungi.</title>
        <authorList>
            <consortium name="DOE Joint Genome Institute"/>
            <person name="Mondo S.J."/>
            <person name="Dannebaum R.O."/>
            <person name="Kuo R.C."/>
            <person name="Labutti K."/>
            <person name="Haridas S."/>
            <person name="Kuo A."/>
            <person name="Salamov A."/>
            <person name="Ahrendt S.R."/>
            <person name="Lipzen A."/>
            <person name="Sullivan W."/>
            <person name="Andreopoulos W.B."/>
            <person name="Clum A."/>
            <person name="Lindquist E."/>
            <person name="Daum C."/>
            <person name="Ramamoorthy G.K."/>
            <person name="Gryganskyi A."/>
            <person name="Culley D."/>
            <person name="Magnuson J.K."/>
            <person name="James T.Y."/>
            <person name="O'Malley M.A."/>
            <person name="Stajich J.E."/>
            <person name="Spatafora J.W."/>
            <person name="Visel A."/>
            <person name="Grigoriev I.V."/>
        </authorList>
    </citation>
    <scope>NUCLEOTIDE SEQUENCE [LARGE SCALE GENOMIC DNA]</scope>
    <source>
        <strain evidence="1 2">S4</strain>
    </source>
</reference>
<evidence type="ECO:0000313" key="1">
    <source>
        <dbReference type="EMBL" id="ORX79179.1"/>
    </source>
</evidence>
<organism evidence="1 2">
    <name type="scientific">Anaeromyces robustus</name>
    <dbReference type="NCBI Taxonomy" id="1754192"/>
    <lineage>
        <taxon>Eukaryota</taxon>
        <taxon>Fungi</taxon>
        <taxon>Fungi incertae sedis</taxon>
        <taxon>Chytridiomycota</taxon>
        <taxon>Chytridiomycota incertae sedis</taxon>
        <taxon>Neocallimastigomycetes</taxon>
        <taxon>Neocallimastigales</taxon>
        <taxon>Neocallimastigaceae</taxon>
        <taxon>Anaeromyces</taxon>
    </lineage>
</organism>
<dbReference type="AlphaFoldDB" id="A0A1Y1X021"/>
<comment type="caution">
    <text evidence="1">The sequence shown here is derived from an EMBL/GenBank/DDBJ whole genome shotgun (WGS) entry which is preliminary data.</text>
</comment>
<gene>
    <name evidence="1" type="ORF">BCR32DRAFT_281621</name>
</gene>
<name>A0A1Y1X021_9FUNG</name>
<proteinExistence type="predicted"/>
<dbReference type="Proteomes" id="UP000193944">
    <property type="component" value="Unassembled WGS sequence"/>
</dbReference>
<reference evidence="1 2" key="1">
    <citation type="submission" date="2016-08" db="EMBL/GenBank/DDBJ databases">
        <title>A Parts List for Fungal Cellulosomes Revealed by Comparative Genomics.</title>
        <authorList>
            <consortium name="DOE Joint Genome Institute"/>
            <person name="Haitjema C.H."/>
            <person name="Gilmore S.P."/>
            <person name="Henske J.K."/>
            <person name="Solomon K.V."/>
            <person name="De Groot R."/>
            <person name="Kuo A."/>
            <person name="Mondo S.J."/>
            <person name="Salamov A.A."/>
            <person name="Labutti K."/>
            <person name="Zhao Z."/>
            <person name="Chiniquy J."/>
            <person name="Barry K."/>
            <person name="Brewer H.M."/>
            <person name="Purvine S.O."/>
            <person name="Wright A.T."/>
            <person name="Boxma B."/>
            <person name="Van Alen T."/>
            <person name="Hackstein J.H."/>
            <person name="Baker S.E."/>
            <person name="Grigoriev I.V."/>
            <person name="O'Malley M.A."/>
        </authorList>
    </citation>
    <scope>NUCLEOTIDE SEQUENCE [LARGE SCALE GENOMIC DNA]</scope>
    <source>
        <strain evidence="1 2">S4</strain>
    </source>
</reference>
<dbReference type="EMBL" id="MCFG01000184">
    <property type="protein sequence ID" value="ORX79179.1"/>
    <property type="molecule type" value="Genomic_DNA"/>
</dbReference>
<keyword evidence="2" id="KW-1185">Reference proteome</keyword>
<protein>
    <submittedName>
        <fullName evidence="1">Uncharacterized protein</fullName>
    </submittedName>
</protein>
<accession>A0A1Y1X021</accession>